<dbReference type="GO" id="GO:0009103">
    <property type="term" value="P:lipopolysaccharide biosynthetic process"/>
    <property type="evidence" value="ECO:0007669"/>
    <property type="project" value="TreeGrafter"/>
</dbReference>
<dbReference type="EMBL" id="VHSF01000003">
    <property type="protein sequence ID" value="TRO63896.1"/>
    <property type="molecule type" value="Genomic_DNA"/>
</dbReference>
<proteinExistence type="predicted"/>
<evidence type="ECO:0000259" key="2">
    <source>
        <dbReference type="Pfam" id="PF00534"/>
    </source>
</evidence>
<evidence type="ECO:0000313" key="4">
    <source>
        <dbReference type="Proteomes" id="UP000315131"/>
    </source>
</evidence>
<comment type="caution">
    <text evidence="3">The sequence shown here is derived from an EMBL/GenBank/DDBJ whole genome shotgun (WGS) entry which is preliminary data.</text>
</comment>
<sequence>MRFSIFTHAEHKIYRGDIYAYAPYVREMNFWISHFDEVVVLGPGSEYKVDKIDLRYEHKKIKLQPLPFLHFKNLRYTLKSITNSVLVVSKIFSEMHTTDHIHIRCPGNIGFLACLVQIFFPLKQKTVKYAGNWDLESRQPLSYKIQKWILSNTFLSRNIKVLIYGKWNNLNNNIIPFFTATYSEKEKAHVKKKFEMPYKFLFVGSIVDGKRPLLSLKIVHGLIKKGVDARLDIYGKGERDDQLSEYILKNDLQGVVTMHGNQDSVILKEAYKSSHFSILPSKSEGWPKALAEAMFFGCIPIATSVSCVPWMLNDEKRGILIEPQLDYAVPKISEFLENPDLLDSMSSRAMEWSQQYNIEKFKVEIQKLL</sequence>
<keyword evidence="4" id="KW-1185">Reference proteome</keyword>
<dbReference type="PANTHER" id="PTHR46401">
    <property type="entry name" value="GLYCOSYLTRANSFERASE WBBK-RELATED"/>
    <property type="match status" value="1"/>
</dbReference>
<dbReference type="SUPFAM" id="SSF53756">
    <property type="entry name" value="UDP-Glycosyltransferase/glycogen phosphorylase"/>
    <property type="match status" value="1"/>
</dbReference>
<dbReference type="InterPro" id="IPR001296">
    <property type="entry name" value="Glyco_trans_1"/>
</dbReference>
<dbReference type="PANTHER" id="PTHR46401:SF2">
    <property type="entry name" value="GLYCOSYLTRANSFERASE WBBK-RELATED"/>
    <property type="match status" value="1"/>
</dbReference>
<name>A0A550HYU2_9FLAO</name>
<dbReference type="GO" id="GO:0016757">
    <property type="term" value="F:glycosyltransferase activity"/>
    <property type="evidence" value="ECO:0007669"/>
    <property type="project" value="InterPro"/>
</dbReference>
<evidence type="ECO:0000256" key="1">
    <source>
        <dbReference type="ARBA" id="ARBA00022679"/>
    </source>
</evidence>
<gene>
    <name evidence="3" type="ORF">FGM01_10315</name>
</gene>
<reference evidence="3 4" key="1">
    <citation type="submission" date="2019-06" db="EMBL/GenBank/DDBJ databases">
        <title>Gramella sabulilitoris sp. nov., isolated from a marine sand.</title>
        <authorList>
            <person name="Yoon J.-H."/>
        </authorList>
    </citation>
    <scope>NUCLEOTIDE SEQUENCE [LARGE SCALE GENOMIC DNA]</scope>
    <source>
        <strain evidence="3 4">HSMS-1</strain>
    </source>
</reference>
<dbReference type="Pfam" id="PF00534">
    <property type="entry name" value="Glycos_transf_1"/>
    <property type="match status" value="1"/>
</dbReference>
<accession>A0A550HYU2</accession>
<evidence type="ECO:0000313" key="3">
    <source>
        <dbReference type="EMBL" id="TRO63896.1"/>
    </source>
</evidence>
<dbReference type="OrthoDB" id="1395864at2"/>
<dbReference type="Gene3D" id="3.40.50.2000">
    <property type="entry name" value="Glycogen Phosphorylase B"/>
    <property type="match status" value="2"/>
</dbReference>
<feature type="domain" description="Glycosyl transferase family 1" evidence="2">
    <location>
        <begin position="186"/>
        <end position="351"/>
    </location>
</feature>
<protein>
    <submittedName>
        <fullName evidence="3">Glycosyltransferase</fullName>
    </submittedName>
</protein>
<dbReference type="AlphaFoldDB" id="A0A550HYU2"/>
<keyword evidence="1 3" id="KW-0808">Transferase</keyword>
<dbReference type="Proteomes" id="UP000315131">
    <property type="component" value="Unassembled WGS sequence"/>
</dbReference>
<organism evidence="3 4">
    <name type="scientific">Christiangramia sabulilitoris</name>
    <dbReference type="NCBI Taxonomy" id="2583991"/>
    <lineage>
        <taxon>Bacteria</taxon>
        <taxon>Pseudomonadati</taxon>
        <taxon>Bacteroidota</taxon>
        <taxon>Flavobacteriia</taxon>
        <taxon>Flavobacteriales</taxon>
        <taxon>Flavobacteriaceae</taxon>
        <taxon>Christiangramia</taxon>
    </lineage>
</organism>